<proteinExistence type="predicted"/>
<reference evidence="3 4" key="1">
    <citation type="submission" date="2018-09" db="EMBL/GenBank/DDBJ databases">
        <title>YIM 75000 draft genome.</title>
        <authorList>
            <person name="Tang S."/>
            <person name="Feng Y."/>
        </authorList>
    </citation>
    <scope>NUCLEOTIDE SEQUENCE [LARGE SCALE GENOMIC DNA]</scope>
    <source>
        <strain evidence="3 4">YIM 75000</strain>
    </source>
</reference>
<dbReference type="InterPro" id="IPR029063">
    <property type="entry name" value="SAM-dependent_MTases_sf"/>
</dbReference>
<protein>
    <recommendedName>
        <fullName evidence="5">SAM-dependent methyltransferase</fullName>
    </recommendedName>
</protein>
<evidence type="ECO:0008006" key="5">
    <source>
        <dbReference type="Google" id="ProtNLM"/>
    </source>
</evidence>
<evidence type="ECO:0000313" key="3">
    <source>
        <dbReference type="EMBL" id="RJK96049.1"/>
    </source>
</evidence>
<keyword evidence="2" id="KW-0808">Transferase</keyword>
<dbReference type="AlphaFoldDB" id="A0A3A3ZK30"/>
<evidence type="ECO:0000256" key="2">
    <source>
        <dbReference type="ARBA" id="ARBA00022679"/>
    </source>
</evidence>
<dbReference type="GO" id="GO:0008168">
    <property type="term" value="F:methyltransferase activity"/>
    <property type="evidence" value="ECO:0007669"/>
    <property type="project" value="UniProtKB-KW"/>
</dbReference>
<keyword evidence="4" id="KW-1185">Reference proteome</keyword>
<comment type="caution">
    <text evidence="3">The sequence shown here is derived from an EMBL/GenBank/DDBJ whole genome shotgun (WGS) entry which is preliminary data.</text>
</comment>
<dbReference type="Proteomes" id="UP000265614">
    <property type="component" value="Unassembled WGS sequence"/>
</dbReference>
<gene>
    <name evidence="3" type="ORF">D5H78_10860</name>
</gene>
<accession>A0A3A3ZK30</accession>
<dbReference type="GO" id="GO:0032259">
    <property type="term" value="P:methylation"/>
    <property type="evidence" value="ECO:0007669"/>
    <property type="project" value="UniProtKB-KW"/>
</dbReference>
<organism evidence="3 4">
    <name type="scientific">Vallicoccus soli</name>
    <dbReference type="NCBI Taxonomy" id="2339232"/>
    <lineage>
        <taxon>Bacteria</taxon>
        <taxon>Bacillati</taxon>
        <taxon>Actinomycetota</taxon>
        <taxon>Actinomycetes</taxon>
        <taxon>Motilibacterales</taxon>
        <taxon>Vallicoccaceae</taxon>
        <taxon>Vallicoccus</taxon>
    </lineage>
</organism>
<name>A0A3A3ZK30_9ACTN</name>
<dbReference type="SUPFAM" id="SSF53335">
    <property type="entry name" value="S-adenosyl-L-methionine-dependent methyltransferases"/>
    <property type="match status" value="1"/>
</dbReference>
<dbReference type="InterPro" id="IPR038375">
    <property type="entry name" value="NDUFAF7_sf"/>
</dbReference>
<dbReference type="InterPro" id="IPR003788">
    <property type="entry name" value="NDUFAF7"/>
</dbReference>
<evidence type="ECO:0000313" key="4">
    <source>
        <dbReference type="Proteomes" id="UP000265614"/>
    </source>
</evidence>
<dbReference type="EMBL" id="QZEZ01000004">
    <property type="protein sequence ID" value="RJK96049.1"/>
    <property type="molecule type" value="Genomic_DNA"/>
</dbReference>
<sequence length="319" mass="33132">MTRGTSVAPVRRTGWREATARALYGPGGFYRSPEGPAAHFRTSVHASPLFGRALAGLARAHGLRGVVDVGAGRGELLRVLAAADPGLHLLGVDVVPRPAGVPGAWSDALPERLAGVLVVANEWLDDVPCEVVEARGGRWHLVLVGEDGTEELAGPVGGADAAWLARWWPPGPDGGRAEVGRTRDEAWADLVRRLDGSVAVAVDYAHGPAERAALPRGTLAGWRGGRQVPPVPDGSCDVTAHVALDAVAAAGEAAGARTLRRVTQREALRGLGVRGDRPEPGLARTDPLAYVRALAAASEAAELTDPAGLGGFGWLEQAR</sequence>
<keyword evidence="1" id="KW-0489">Methyltransferase</keyword>
<evidence type="ECO:0000256" key="1">
    <source>
        <dbReference type="ARBA" id="ARBA00022603"/>
    </source>
</evidence>
<dbReference type="OrthoDB" id="4856867at2"/>
<dbReference type="Gene3D" id="3.40.50.12710">
    <property type="match status" value="1"/>
</dbReference>
<dbReference type="Pfam" id="PF02636">
    <property type="entry name" value="Methyltransf_28"/>
    <property type="match status" value="1"/>
</dbReference>